<comment type="caution">
    <text evidence="4">The sequence shown here is derived from an EMBL/GenBank/DDBJ whole genome shotgun (WGS) entry which is preliminary data.</text>
</comment>
<dbReference type="EMBL" id="JAXCGZ010011404">
    <property type="protein sequence ID" value="KAK7074948.1"/>
    <property type="molecule type" value="Genomic_DNA"/>
</dbReference>
<dbReference type="InterPro" id="IPR013517">
    <property type="entry name" value="FG-GAP"/>
</dbReference>
<keyword evidence="5" id="KW-1185">Reference proteome</keyword>
<dbReference type="Pfam" id="PF13517">
    <property type="entry name" value="FG-GAP_3"/>
    <property type="match status" value="1"/>
</dbReference>
<sequence>MKIFLGLLLIIWGFSQAQQDGSSARPMFQDITQDMFRSDPESNPVQLNYGIAVSDVDDDGQMEVIVAGYNGPNLVLKYDILTKELVNIAIDDPSSPYYNLRDEEGNAIGVCACDVDGDGREEIYFLNTNQAYSGMATYSDKLFKFRDGKYVDILSDSINSNIASYFAGRSVACVDRTGNGKYAIYLANYARGSVGPHSLIEMDESSSDISKGIIALRNVAEDAGVSKLTGGRGVTVGPIVSKDGLSDIFCDNEHGPNFLFKNNGDGTFTDIASEAGVADSRQHGRGVMLTDFNGDGDIDIVYGNWNGPHRIYLQTNDTQGRPKFRDIATDAFAKPSPIRTVIAADFDNDGNLEVLMNNIAYRGRAPNRLFQVLPGSNGEDPTITELNIGDALEPTGLGTGGAVTDLDSDGKLEVILAHGESAEQPLTIYKLNPNEDFQHGWLRVHVLTAQGAPARGAKVTLYSSSRKQARVIDAGSGYLCQMEPVAHFGLGDELPLRQAKYISYNFFLSKNIVFGQVSA</sequence>
<proteinExistence type="predicted"/>
<evidence type="ECO:0000313" key="4">
    <source>
        <dbReference type="EMBL" id="KAK7074948.1"/>
    </source>
</evidence>
<feature type="domain" description="ASPIC/UnbV" evidence="3">
    <location>
        <begin position="454"/>
        <end position="493"/>
    </location>
</feature>
<evidence type="ECO:0000256" key="1">
    <source>
        <dbReference type="ARBA" id="ARBA00022729"/>
    </source>
</evidence>
<dbReference type="PANTHER" id="PTHR16026:SF0">
    <property type="entry name" value="CARTILAGE ACIDIC PROTEIN 1"/>
    <property type="match status" value="1"/>
</dbReference>
<evidence type="ECO:0000256" key="2">
    <source>
        <dbReference type="SAM" id="SignalP"/>
    </source>
</evidence>
<dbReference type="Gene3D" id="2.130.10.130">
    <property type="entry name" value="Integrin alpha, N-terminal"/>
    <property type="match status" value="1"/>
</dbReference>
<gene>
    <name evidence="4" type="primary">CRTAC1_2</name>
    <name evidence="4" type="ORF">SK128_013164</name>
</gene>
<dbReference type="SUPFAM" id="SSF69318">
    <property type="entry name" value="Integrin alpha N-terminal domain"/>
    <property type="match status" value="1"/>
</dbReference>
<accession>A0AAN9A4S0</accession>
<evidence type="ECO:0000259" key="3">
    <source>
        <dbReference type="Pfam" id="PF07593"/>
    </source>
</evidence>
<dbReference type="Pfam" id="PF07593">
    <property type="entry name" value="UnbV_ASPIC"/>
    <property type="match status" value="1"/>
</dbReference>
<dbReference type="PANTHER" id="PTHR16026">
    <property type="entry name" value="CARTILAGE ACIDIC PROTEIN 1"/>
    <property type="match status" value="1"/>
</dbReference>
<reference evidence="4 5" key="1">
    <citation type="submission" date="2023-11" db="EMBL/GenBank/DDBJ databases">
        <title>Halocaridina rubra genome assembly.</title>
        <authorList>
            <person name="Smith C."/>
        </authorList>
    </citation>
    <scope>NUCLEOTIDE SEQUENCE [LARGE SCALE GENOMIC DNA]</scope>
    <source>
        <strain evidence="4">EP-1</strain>
        <tissue evidence="4">Whole</tissue>
    </source>
</reference>
<keyword evidence="1 2" id="KW-0732">Signal</keyword>
<feature type="chain" id="PRO_5042916386" evidence="2">
    <location>
        <begin position="18"/>
        <end position="519"/>
    </location>
</feature>
<dbReference type="InterPro" id="IPR027039">
    <property type="entry name" value="Crtac1"/>
</dbReference>
<dbReference type="InterPro" id="IPR028994">
    <property type="entry name" value="Integrin_alpha_N"/>
</dbReference>
<dbReference type="InterPro" id="IPR011519">
    <property type="entry name" value="UnbV_ASPIC"/>
</dbReference>
<dbReference type="Proteomes" id="UP001381693">
    <property type="component" value="Unassembled WGS sequence"/>
</dbReference>
<protein>
    <submittedName>
        <fullName evidence="4">Cartilage acidic protein 1</fullName>
    </submittedName>
</protein>
<name>A0AAN9A4S0_HALRR</name>
<feature type="signal peptide" evidence="2">
    <location>
        <begin position="1"/>
        <end position="17"/>
    </location>
</feature>
<dbReference type="AlphaFoldDB" id="A0AAN9A4S0"/>
<organism evidence="4 5">
    <name type="scientific">Halocaridina rubra</name>
    <name type="common">Hawaiian red shrimp</name>
    <dbReference type="NCBI Taxonomy" id="373956"/>
    <lineage>
        <taxon>Eukaryota</taxon>
        <taxon>Metazoa</taxon>
        <taxon>Ecdysozoa</taxon>
        <taxon>Arthropoda</taxon>
        <taxon>Crustacea</taxon>
        <taxon>Multicrustacea</taxon>
        <taxon>Malacostraca</taxon>
        <taxon>Eumalacostraca</taxon>
        <taxon>Eucarida</taxon>
        <taxon>Decapoda</taxon>
        <taxon>Pleocyemata</taxon>
        <taxon>Caridea</taxon>
        <taxon>Atyoidea</taxon>
        <taxon>Atyidae</taxon>
        <taxon>Halocaridina</taxon>
    </lineage>
</organism>
<evidence type="ECO:0000313" key="5">
    <source>
        <dbReference type="Proteomes" id="UP001381693"/>
    </source>
</evidence>